<evidence type="ECO:0000256" key="3">
    <source>
        <dbReference type="ARBA" id="ARBA00023163"/>
    </source>
</evidence>
<dbReference type="Pfam" id="PF01381">
    <property type="entry name" value="HTH_3"/>
    <property type="match status" value="1"/>
</dbReference>
<keyword evidence="2" id="KW-0238">DNA-binding</keyword>
<evidence type="ECO:0000256" key="2">
    <source>
        <dbReference type="ARBA" id="ARBA00023125"/>
    </source>
</evidence>
<dbReference type="Gene3D" id="1.10.260.40">
    <property type="entry name" value="lambda repressor-like DNA-binding domains"/>
    <property type="match status" value="2"/>
</dbReference>
<accession>A0ABW8MLF3</accession>
<keyword evidence="1" id="KW-0805">Transcription regulation</keyword>
<evidence type="ECO:0000256" key="1">
    <source>
        <dbReference type="ARBA" id="ARBA00023015"/>
    </source>
</evidence>
<reference evidence="5 6" key="1">
    <citation type="submission" date="2024-10" db="EMBL/GenBank/DDBJ databases">
        <authorList>
            <person name="Deangelis K."/>
            <person name="Huntemann M."/>
            <person name="Clum A."/>
            <person name="Wang J."/>
            <person name="Palaniappan K."/>
            <person name="Ritter S."/>
            <person name="Chen I.-M."/>
            <person name="Stamatis D."/>
            <person name="Reddy T."/>
            <person name="O'Malley R."/>
            <person name="Daum C."/>
            <person name="Ng V."/>
            <person name="Ivanova N."/>
            <person name="Kyrpides N."/>
            <person name="Woyke T."/>
        </authorList>
    </citation>
    <scope>NUCLEOTIDE SEQUENCE [LARGE SCALE GENOMIC DNA]</scope>
    <source>
        <strain evidence="5 6">GAS97</strain>
    </source>
</reference>
<dbReference type="Proteomes" id="UP001620514">
    <property type="component" value="Unassembled WGS sequence"/>
</dbReference>
<keyword evidence="6" id="KW-1185">Reference proteome</keyword>
<protein>
    <submittedName>
        <fullName evidence="5">Transcriptional regulator with XRE-family HTH domain</fullName>
    </submittedName>
</protein>
<dbReference type="InterPro" id="IPR050807">
    <property type="entry name" value="TransReg_Diox_bact_type"/>
</dbReference>
<dbReference type="Pfam" id="PF13560">
    <property type="entry name" value="HTH_31"/>
    <property type="match status" value="1"/>
</dbReference>
<name>A0ABW8MLF3_9BURK</name>
<dbReference type="InterPro" id="IPR010982">
    <property type="entry name" value="Lambda_DNA-bd_dom_sf"/>
</dbReference>
<feature type="domain" description="HTH cro/C1-type" evidence="4">
    <location>
        <begin position="98"/>
        <end position="152"/>
    </location>
</feature>
<proteinExistence type="predicted"/>
<evidence type="ECO:0000313" key="6">
    <source>
        <dbReference type="Proteomes" id="UP001620514"/>
    </source>
</evidence>
<sequence length="165" mass="17812">MRAMVKKSEPVLSQIARRVQELRSGRGLSQDQFARLVGCHRSQVSQVERGVKNLSVDTIDRFAKALGVDAVSLLQTGPVVARDPRKALSLRERVSRNVLALRSARGVAQDALSESAGLSRNYVSSLEVQKKNVALSHLEMLALALGVPLSELLASPESDAAVGHH</sequence>
<feature type="domain" description="HTH cro/C1-type" evidence="4">
    <location>
        <begin position="19"/>
        <end position="73"/>
    </location>
</feature>
<keyword evidence="3" id="KW-0804">Transcription</keyword>
<comment type="caution">
    <text evidence="5">The sequence shown here is derived from an EMBL/GenBank/DDBJ whole genome shotgun (WGS) entry which is preliminary data.</text>
</comment>
<dbReference type="PANTHER" id="PTHR46797">
    <property type="entry name" value="HTH-TYPE TRANSCRIPTIONAL REGULATOR"/>
    <property type="match status" value="1"/>
</dbReference>
<dbReference type="SUPFAM" id="SSF47413">
    <property type="entry name" value="lambda repressor-like DNA-binding domains"/>
    <property type="match status" value="2"/>
</dbReference>
<dbReference type="PROSITE" id="PS50943">
    <property type="entry name" value="HTH_CROC1"/>
    <property type="match status" value="2"/>
</dbReference>
<evidence type="ECO:0000259" key="4">
    <source>
        <dbReference type="PROSITE" id="PS50943"/>
    </source>
</evidence>
<organism evidence="5 6">
    <name type="scientific">Caballeronia udeis</name>
    <dbReference type="NCBI Taxonomy" id="1232866"/>
    <lineage>
        <taxon>Bacteria</taxon>
        <taxon>Pseudomonadati</taxon>
        <taxon>Pseudomonadota</taxon>
        <taxon>Betaproteobacteria</taxon>
        <taxon>Burkholderiales</taxon>
        <taxon>Burkholderiaceae</taxon>
        <taxon>Caballeronia</taxon>
    </lineage>
</organism>
<dbReference type="PANTHER" id="PTHR46797:SF23">
    <property type="entry name" value="HTH-TYPE TRANSCRIPTIONAL REGULATOR SUTR"/>
    <property type="match status" value="1"/>
</dbReference>
<dbReference type="SMART" id="SM00530">
    <property type="entry name" value="HTH_XRE"/>
    <property type="match status" value="2"/>
</dbReference>
<reference evidence="5 6" key="2">
    <citation type="submission" date="2024-11" db="EMBL/GenBank/DDBJ databases">
        <title>Using genomics to understand microbial adaptation to soil warming.</title>
        <authorList>
            <person name="Deangelis K.M. PhD."/>
        </authorList>
    </citation>
    <scope>NUCLEOTIDE SEQUENCE [LARGE SCALE GENOMIC DNA]</scope>
    <source>
        <strain evidence="5 6">GAS97</strain>
    </source>
</reference>
<dbReference type="InterPro" id="IPR001387">
    <property type="entry name" value="Cro/C1-type_HTH"/>
</dbReference>
<gene>
    <name evidence="5" type="ORF">ABH943_004522</name>
</gene>
<evidence type="ECO:0000313" key="5">
    <source>
        <dbReference type="EMBL" id="MFK4444500.1"/>
    </source>
</evidence>
<dbReference type="EMBL" id="JBIYDN010000014">
    <property type="protein sequence ID" value="MFK4444500.1"/>
    <property type="molecule type" value="Genomic_DNA"/>
</dbReference>
<dbReference type="CDD" id="cd00093">
    <property type="entry name" value="HTH_XRE"/>
    <property type="match status" value="2"/>
</dbReference>